<dbReference type="VEuPathDB" id="FungiDB:JI435_400010"/>
<protein>
    <submittedName>
        <fullName evidence="1">Uncharacterized protein</fullName>
    </submittedName>
</protein>
<accession>A0A7U2HSB8</accession>
<sequence>MMMLCYGHRFAEEAISRIKKLGVPDIGRYVAIDPLFYKVTGARDICPYALSAHALLHRKSWRLRYPSRLFKLESFPLLL</sequence>
<name>A0A7U2HSB8_PHANO</name>
<dbReference type="Proteomes" id="UP000663193">
    <property type="component" value="Chromosome 1"/>
</dbReference>
<keyword evidence="2" id="KW-1185">Reference proteome</keyword>
<dbReference type="EMBL" id="CP069023">
    <property type="protein sequence ID" value="QRC90030.1"/>
    <property type="molecule type" value="Genomic_DNA"/>
</dbReference>
<reference evidence="2" key="1">
    <citation type="journal article" date="2021" name="BMC Genomics">
        <title>Chromosome-level genome assembly and manually-curated proteome of model necrotroph Parastagonospora nodorum Sn15 reveals a genome-wide trove of candidate effector homologs, and redundancy of virulence-related functions within an accessory chromosome.</title>
        <authorList>
            <person name="Bertazzoni S."/>
            <person name="Jones D.A.B."/>
            <person name="Phan H.T."/>
            <person name="Tan K.-C."/>
            <person name="Hane J.K."/>
        </authorList>
    </citation>
    <scope>NUCLEOTIDE SEQUENCE [LARGE SCALE GENOMIC DNA]</scope>
    <source>
        <strain evidence="2">SN15 / ATCC MYA-4574 / FGSC 10173)</strain>
    </source>
</reference>
<evidence type="ECO:0000313" key="2">
    <source>
        <dbReference type="Proteomes" id="UP000663193"/>
    </source>
</evidence>
<proteinExistence type="predicted"/>
<gene>
    <name evidence="1" type="ORF">JI435_400010</name>
</gene>
<evidence type="ECO:0000313" key="1">
    <source>
        <dbReference type="EMBL" id="QRC90030.1"/>
    </source>
</evidence>
<dbReference type="AlphaFoldDB" id="A0A7U2HSB8"/>
<organism evidence="1 2">
    <name type="scientific">Phaeosphaeria nodorum (strain SN15 / ATCC MYA-4574 / FGSC 10173)</name>
    <name type="common">Glume blotch fungus</name>
    <name type="synonym">Parastagonospora nodorum</name>
    <dbReference type="NCBI Taxonomy" id="321614"/>
    <lineage>
        <taxon>Eukaryota</taxon>
        <taxon>Fungi</taxon>
        <taxon>Dikarya</taxon>
        <taxon>Ascomycota</taxon>
        <taxon>Pezizomycotina</taxon>
        <taxon>Dothideomycetes</taxon>
        <taxon>Pleosporomycetidae</taxon>
        <taxon>Pleosporales</taxon>
        <taxon>Pleosporineae</taxon>
        <taxon>Phaeosphaeriaceae</taxon>
        <taxon>Parastagonospora</taxon>
    </lineage>
</organism>